<reference evidence="3" key="1">
    <citation type="submission" date="2024-05" db="EMBL/GenBank/DDBJ databases">
        <title>Draft Genome Sequences of Flagellimonas sp. MMG031 and Marinobacter sp. MMG032 Isolated from the dinoflagellate Symbiodinium pilosum.</title>
        <authorList>
            <person name="Shikuma N.J."/>
            <person name="Farrell M.V."/>
        </authorList>
    </citation>
    <scope>NUCLEOTIDE SEQUENCE</scope>
    <source>
        <strain evidence="3">MMG031</strain>
    </source>
</reference>
<dbReference type="AlphaFoldDB" id="A0AAU7MWK6"/>
<dbReference type="KEGG" id="fld:ABNE31_13455"/>
<feature type="transmembrane region" description="Helical" evidence="1">
    <location>
        <begin position="53"/>
        <end position="74"/>
    </location>
</feature>
<protein>
    <submittedName>
        <fullName evidence="3">2TM domain-containing protein</fullName>
    </submittedName>
</protein>
<keyword evidence="1" id="KW-0812">Transmembrane</keyword>
<evidence type="ECO:0000313" key="3">
    <source>
        <dbReference type="EMBL" id="XBQ22602.1"/>
    </source>
</evidence>
<keyword evidence="1" id="KW-0472">Membrane</keyword>
<name>A0AAU7MWK6_9FLAO</name>
<dbReference type="RefSeq" id="WP_179384060.1">
    <property type="nucleotide sequence ID" value="NZ_CP157804.1"/>
</dbReference>
<proteinExistence type="predicted"/>
<accession>A0AAU7MWK6</accession>
<evidence type="ECO:0000256" key="1">
    <source>
        <dbReference type="SAM" id="Phobius"/>
    </source>
</evidence>
<keyword evidence="1" id="KW-1133">Transmembrane helix</keyword>
<gene>
    <name evidence="3" type="ORF">ABNE31_13455</name>
</gene>
<feature type="domain" description="2TM" evidence="2">
    <location>
        <begin position="11"/>
        <end position="88"/>
    </location>
</feature>
<dbReference type="EMBL" id="CP157804">
    <property type="protein sequence ID" value="XBQ22602.1"/>
    <property type="molecule type" value="Genomic_DNA"/>
</dbReference>
<dbReference type="InterPro" id="IPR025698">
    <property type="entry name" value="2TM_dom"/>
</dbReference>
<evidence type="ECO:0000259" key="2">
    <source>
        <dbReference type="Pfam" id="PF13239"/>
    </source>
</evidence>
<organism evidence="3">
    <name type="scientific">Flagellimonas sp. MMG031</name>
    <dbReference type="NCBI Taxonomy" id="3158549"/>
    <lineage>
        <taxon>Bacteria</taxon>
        <taxon>Pseudomonadati</taxon>
        <taxon>Bacteroidota</taxon>
        <taxon>Flavobacteriia</taxon>
        <taxon>Flavobacteriales</taxon>
        <taxon>Flavobacteriaceae</taxon>
        <taxon>Flagellimonas</taxon>
    </lineage>
</organism>
<feature type="transmembrane region" description="Helical" evidence="1">
    <location>
        <begin position="21"/>
        <end position="41"/>
    </location>
</feature>
<dbReference type="Pfam" id="PF13239">
    <property type="entry name" value="2TM"/>
    <property type="match status" value="1"/>
</dbReference>
<sequence>MENSTELRYAKAKERVECIKSFYYNLTAYLIVIPLLGYLNYRTTTFPWIIFPAVGWGLGLLGHGMSAYGFNPLFGKEWEERKIQEFMNDKEF</sequence>